<evidence type="ECO:0000313" key="1">
    <source>
        <dbReference type="EMBL" id="KAH9293793.1"/>
    </source>
</evidence>
<name>A0AA38CCU0_TAXCH</name>
<evidence type="ECO:0008006" key="3">
    <source>
        <dbReference type="Google" id="ProtNLM"/>
    </source>
</evidence>
<dbReference type="SUPFAM" id="SSF56672">
    <property type="entry name" value="DNA/RNA polymerases"/>
    <property type="match status" value="1"/>
</dbReference>
<proteinExistence type="predicted"/>
<feature type="non-terminal residue" evidence="1">
    <location>
        <position position="1"/>
    </location>
</feature>
<dbReference type="Gene3D" id="3.30.70.270">
    <property type="match status" value="1"/>
</dbReference>
<dbReference type="AlphaFoldDB" id="A0AA38CCU0"/>
<protein>
    <recommendedName>
        <fullName evidence="3">Mitochondrial protein</fullName>
    </recommendedName>
</protein>
<feature type="non-terminal residue" evidence="1">
    <location>
        <position position="69"/>
    </location>
</feature>
<sequence>IEVQYLGHIISGKVSPVDPSKIRAIMDWPAPTTVTEVCSFMGLAGYYKRFVQDFSQIAHPITSLQRKGK</sequence>
<dbReference type="PANTHER" id="PTHR34072:SF52">
    <property type="entry name" value="RIBONUCLEASE H"/>
    <property type="match status" value="1"/>
</dbReference>
<dbReference type="Proteomes" id="UP000824469">
    <property type="component" value="Unassembled WGS sequence"/>
</dbReference>
<dbReference type="InterPro" id="IPR043502">
    <property type="entry name" value="DNA/RNA_pol_sf"/>
</dbReference>
<evidence type="ECO:0000313" key="2">
    <source>
        <dbReference type="Proteomes" id="UP000824469"/>
    </source>
</evidence>
<comment type="caution">
    <text evidence="1">The sequence shown here is derived from an EMBL/GenBank/DDBJ whole genome shotgun (WGS) entry which is preliminary data.</text>
</comment>
<keyword evidence="2" id="KW-1185">Reference proteome</keyword>
<gene>
    <name evidence="1" type="ORF">KI387_041004</name>
</gene>
<organism evidence="1 2">
    <name type="scientific">Taxus chinensis</name>
    <name type="common">Chinese yew</name>
    <name type="synonym">Taxus wallichiana var. chinensis</name>
    <dbReference type="NCBI Taxonomy" id="29808"/>
    <lineage>
        <taxon>Eukaryota</taxon>
        <taxon>Viridiplantae</taxon>
        <taxon>Streptophyta</taxon>
        <taxon>Embryophyta</taxon>
        <taxon>Tracheophyta</taxon>
        <taxon>Spermatophyta</taxon>
        <taxon>Pinopsida</taxon>
        <taxon>Pinidae</taxon>
        <taxon>Conifers II</taxon>
        <taxon>Cupressales</taxon>
        <taxon>Taxaceae</taxon>
        <taxon>Taxus</taxon>
    </lineage>
</organism>
<dbReference type="PANTHER" id="PTHR34072">
    <property type="entry name" value="ENZYMATIC POLYPROTEIN-RELATED"/>
    <property type="match status" value="1"/>
</dbReference>
<accession>A0AA38CCU0</accession>
<dbReference type="EMBL" id="JAHRHJ020000714">
    <property type="protein sequence ID" value="KAH9293793.1"/>
    <property type="molecule type" value="Genomic_DNA"/>
</dbReference>
<reference evidence="1 2" key="1">
    <citation type="journal article" date="2021" name="Nat. Plants">
        <title>The Taxus genome provides insights into paclitaxel biosynthesis.</title>
        <authorList>
            <person name="Xiong X."/>
            <person name="Gou J."/>
            <person name="Liao Q."/>
            <person name="Li Y."/>
            <person name="Zhou Q."/>
            <person name="Bi G."/>
            <person name="Li C."/>
            <person name="Du R."/>
            <person name="Wang X."/>
            <person name="Sun T."/>
            <person name="Guo L."/>
            <person name="Liang H."/>
            <person name="Lu P."/>
            <person name="Wu Y."/>
            <person name="Zhang Z."/>
            <person name="Ro D.K."/>
            <person name="Shang Y."/>
            <person name="Huang S."/>
            <person name="Yan J."/>
        </authorList>
    </citation>
    <scope>NUCLEOTIDE SEQUENCE [LARGE SCALE GENOMIC DNA]</scope>
    <source>
        <strain evidence="1">Ta-2019</strain>
    </source>
</reference>
<dbReference type="InterPro" id="IPR043128">
    <property type="entry name" value="Rev_trsase/Diguanyl_cyclase"/>
</dbReference>